<name>A0ACC0BCV7_CATRO</name>
<gene>
    <name evidence="1" type="ORF">M9H77_10825</name>
</gene>
<proteinExistence type="predicted"/>
<organism evidence="1 2">
    <name type="scientific">Catharanthus roseus</name>
    <name type="common">Madagascar periwinkle</name>
    <name type="synonym">Vinca rosea</name>
    <dbReference type="NCBI Taxonomy" id="4058"/>
    <lineage>
        <taxon>Eukaryota</taxon>
        <taxon>Viridiplantae</taxon>
        <taxon>Streptophyta</taxon>
        <taxon>Embryophyta</taxon>
        <taxon>Tracheophyta</taxon>
        <taxon>Spermatophyta</taxon>
        <taxon>Magnoliopsida</taxon>
        <taxon>eudicotyledons</taxon>
        <taxon>Gunneridae</taxon>
        <taxon>Pentapetalae</taxon>
        <taxon>asterids</taxon>
        <taxon>lamiids</taxon>
        <taxon>Gentianales</taxon>
        <taxon>Apocynaceae</taxon>
        <taxon>Rauvolfioideae</taxon>
        <taxon>Vinceae</taxon>
        <taxon>Catharanthinae</taxon>
        <taxon>Catharanthus</taxon>
    </lineage>
</organism>
<sequence length="153" mass="17106">MATQDAQSFHWHDSEFDDSNFQIRGRTLFFVVVLLCVILLVTMVYLYARWVCRFGPPNSVGSIVHAPPRQSTTRPGGLDPSSIGNLPIVLHRDLVNPNEGECSICLGIFQDGDKVKVLPDCGHCYHCECVDKWLRTQSSCPLCRASLRVDSLV</sequence>
<protein>
    <submittedName>
        <fullName evidence="1">Uncharacterized protein</fullName>
    </submittedName>
</protein>
<dbReference type="EMBL" id="CM044703">
    <property type="protein sequence ID" value="KAI5670461.1"/>
    <property type="molecule type" value="Genomic_DNA"/>
</dbReference>
<evidence type="ECO:0000313" key="1">
    <source>
        <dbReference type="EMBL" id="KAI5670461.1"/>
    </source>
</evidence>
<reference evidence="2" key="1">
    <citation type="journal article" date="2023" name="Nat. Plants">
        <title>Single-cell RNA sequencing provides a high-resolution roadmap for understanding the multicellular compartmentation of specialized metabolism.</title>
        <authorList>
            <person name="Sun S."/>
            <person name="Shen X."/>
            <person name="Li Y."/>
            <person name="Li Y."/>
            <person name="Wang S."/>
            <person name="Li R."/>
            <person name="Zhang H."/>
            <person name="Shen G."/>
            <person name="Guo B."/>
            <person name="Wei J."/>
            <person name="Xu J."/>
            <person name="St-Pierre B."/>
            <person name="Chen S."/>
            <person name="Sun C."/>
        </authorList>
    </citation>
    <scope>NUCLEOTIDE SEQUENCE [LARGE SCALE GENOMIC DNA]</scope>
</reference>
<keyword evidence="2" id="KW-1185">Reference proteome</keyword>
<comment type="caution">
    <text evidence="1">The sequence shown here is derived from an EMBL/GenBank/DDBJ whole genome shotgun (WGS) entry which is preliminary data.</text>
</comment>
<dbReference type="Proteomes" id="UP001060085">
    <property type="component" value="Linkage Group LG03"/>
</dbReference>
<evidence type="ECO:0000313" key="2">
    <source>
        <dbReference type="Proteomes" id="UP001060085"/>
    </source>
</evidence>
<accession>A0ACC0BCV7</accession>